<organism evidence="6 7">
    <name type="scientific">Nitratidesulfovibrio vulgaris (strain DP4)</name>
    <name type="common">Desulfovibrio vulgaris</name>
    <dbReference type="NCBI Taxonomy" id="391774"/>
    <lineage>
        <taxon>Bacteria</taxon>
        <taxon>Pseudomonadati</taxon>
        <taxon>Thermodesulfobacteriota</taxon>
        <taxon>Desulfovibrionia</taxon>
        <taxon>Desulfovibrionales</taxon>
        <taxon>Desulfovibrionaceae</taxon>
        <taxon>Nitratidesulfovibrio</taxon>
    </lineage>
</organism>
<accession>A0A0H3ABV5</accession>
<dbReference type="Gene3D" id="1.10.443.10">
    <property type="entry name" value="Intergrase catalytic core"/>
    <property type="match status" value="1"/>
</dbReference>
<evidence type="ECO:0000313" key="6">
    <source>
        <dbReference type="EMBL" id="ABM29215.1"/>
    </source>
</evidence>
<dbReference type="PROSITE" id="PS51866">
    <property type="entry name" value="MOP"/>
    <property type="match status" value="2"/>
</dbReference>
<reference evidence="7" key="1">
    <citation type="journal article" date="2009" name="Environ. Microbiol.">
        <title>Contribution of mobile genetic elements to Desulfovibrio vulgaris genome plasticity.</title>
        <authorList>
            <person name="Walker C.B."/>
            <person name="Stolyar S."/>
            <person name="Chivian D."/>
            <person name="Pinel N."/>
            <person name="Gabster J.A."/>
            <person name="Dehal P.S."/>
            <person name="He Z."/>
            <person name="Yang Z.K."/>
            <person name="Yen H.C."/>
            <person name="Zhou J."/>
            <person name="Wall J.D."/>
            <person name="Hazen T.C."/>
            <person name="Arkin A.P."/>
            <person name="Stahl D.A."/>
        </authorList>
    </citation>
    <scope>NUCLEOTIDE SEQUENCE [LARGE SCALE GENOMIC DNA]</scope>
    <source>
        <strain evidence="7">DP4</strain>
    </source>
</reference>
<dbReference type="GO" id="GO:0015689">
    <property type="term" value="P:molybdate ion transport"/>
    <property type="evidence" value="ECO:0007669"/>
    <property type="project" value="InterPro"/>
</dbReference>
<dbReference type="InterPro" id="IPR005116">
    <property type="entry name" value="Transp-assoc_OB_typ1"/>
</dbReference>
<sequence>MEGSLETLFAGVASRANPAGMLTIPDEVRCLDTNDLEKLESAFRAWVAKGRGAGVTLARRRILALFLLLRHTGARLGEASGLEGRSLVLEKGLVRLGTPPRDVLVAETVLAEIVELVTTGGGRESPVLPEYPFAVDPGHVRRKFYACAEAAGLGREMGSPSVLRRSRAVELLRGGVPLPAVQRLLGHGNAELTAAYVAVPDDAMRRMVGDALDREQRRSSARNAFFGRVEDVRIGDVQASVRLQTPTGLEVLAIITNDSLEALGLARGAYALAEVKAPWVVLQRGEHPRSSAGNVYPGEVVRVRKGAVSAEVIVRLDAGTEVCAVLAADTLATLELCDGAHVWVVINALSVILNAV</sequence>
<dbReference type="AlphaFoldDB" id="A0A0H3ABV5"/>
<keyword evidence="2" id="KW-0233">DNA recombination</keyword>
<dbReference type="NCBIfam" id="TIGR00638">
    <property type="entry name" value="Mop"/>
    <property type="match status" value="1"/>
</dbReference>
<dbReference type="GO" id="GO:0006310">
    <property type="term" value="P:DNA recombination"/>
    <property type="evidence" value="ECO:0007669"/>
    <property type="project" value="UniProtKB-KW"/>
</dbReference>
<keyword evidence="1 3" id="KW-0500">Molybdenum</keyword>
<evidence type="ECO:0000259" key="4">
    <source>
        <dbReference type="PROSITE" id="PS51866"/>
    </source>
</evidence>
<dbReference type="Proteomes" id="UP000009173">
    <property type="component" value="Chromosome"/>
</dbReference>
<dbReference type="EMBL" id="CP000527">
    <property type="protein sequence ID" value="ABM29215.1"/>
    <property type="molecule type" value="Genomic_DNA"/>
</dbReference>
<evidence type="ECO:0000313" key="7">
    <source>
        <dbReference type="Proteomes" id="UP000009173"/>
    </source>
</evidence>
<dbReference type="KEGG" id="dvl:Dvul_2199"/>
<evidence type="ECO:0000256" key="1">
    <source>
        <dbReference type="ARBA" id="ARBA00022505"/>
    </source>
</evidence>
<dbReference type="PROSITE" id="PS51898">
    <property type="entry name" value="TYR_RECOMBINASE"/>
    <property type="match status" value="1"/>
</dbReference>
<evidence type="ECO:0000256" key="2">
    <source>
        <dbReference type="ARBA" id="ARBA00023172"/>
    </source>
</evidence>
<feature type="domain" description="Mop" evidence="4">
    <location>
        <begin position="218"/>
        <end position="284"/>
    </location>
</feature>
<dbReference type="RefSeq" id="WP_011792712.1">
    <property type="nucleotide sequence ID" value="NC_008751.1"/>
</dbReference>
<dbReference type="HOGENOM" id="CLU_048862_0_0_7"/>
<gene>
    <name evidence="6" type="ordered locus">Dvul_2199</name>
</gene>
<feature type="domain" description="Mop" evidence="4">
    <location>
        <begin position="289"/>
        <end position="355"/>
    </location>
</feature>
<feature type="domain" description="Tyr recombinase" evidence="5">
    <location>
        <begin position="26"/>
        <end position="210"/>
    </location>
</feature>
<name>A0A0H3ABV5_NITV4</name>
<dbReference type="SUPFAM" id="SSF56349">
    <property type="entry name" value="DNA breaking-rejoining enzymes"/>
    <property type="match status" value="1"/>
</dbReference>
<evidence type="ECO:0000256" key="3">
    <source>
        <dbReference type="PROSITE-ProRule" id="PRU01213"/>
    </source>
</evidence>
<evidence type="ECO:0000259" key="5">
    <source>
        <dbReference type="PROSITE" id="PS51898"/>
    </source>
</evidence>
<dbReference type="Pfam" id="PF00589">
    <property type="entry name" value="Phage_integrase"/>
    <property type="match status" value="1"/>
</dbReference>
<dbReference type="InterPro" id="IPR004606">
    <property type="entry name" value="Mop_domain"/>
</dbReference>
<dbReference type="GO" id="GO:0015074">
    <property type="term" value="P:DNA integration"/>
    <property type="evidence" value="ECO:0007669"/>
    <property type="project" value="InterPro"/>
</dbReference>
<dbReference type="SUPFAM" id="SSF50331">
    <property type="entry name" value="MOP-like"/>
    <property type="match status" value="2"/>
</dbReference>
<dbReference type="CDD" id="cd00397">
    <property type="entry name" value="DNA_BRE_C"/>
    <property type="match status" value="1"/>
</dbReference>
<dbReference type="InterPro" id="IPR002104">
    <property type="entry name" value="Integrase_catalytic"/>
</dbReference>
<proteinExistence type="predicted"/>
<dbReference type="InterPro" id="IPR013762">
    <property type="entry name" value="Integrase-like_cat_sf"/>
</dbReference>
<protein>
    <submittedName>
        <fullName evidence="6">TOBE domain protein</fullName>
    </submittedName>
</protein>
<dbReference type="InterPro" id="IPR011010">
    <property type="entry name" value="DNA_brk_join_enz"/>
</dbReference>
<dbReference type="Pfam" id="PF03459">
    <property type="entry name" value="TOBE"/>
    <property type="match status" value="2"/>
</dbReference>
<dbReference type="Gene3D" id="2.40.50.100">
    <property type="match status" value="2"/>
</dbReference>
<dbReference type="InterPro" id="IPR008995">
    <property type="entry name" value="Mo/tungstate-bd_C_term_dom"/>
</dbReference>
<dbReference type="GO" id="GO:0003677">
    <property type="term" value="F:DNA binding"/>
    <property type="evidence" value="ECO:0007669"/>
    <property type="project" value="InterPro"/>
</dbReference>